<evidence type="ECO:0000313" key="1">
    <source>
        <dbReference type="EMBL" id="KAF5366773.1"/>
    </source>
</evidence>
<dbReference type="SUPFAM" id="SSF52047">
    <property type="entry name" value="RNI-like"/>
    <property type="match status" value="1"/>
</dbReference>
<dbReference type="Proteomes" id="UP000559256">
    <property type="component" value="Unassembled WGS sequence"/>
</dbReference>
<evidence type="ECO:0008006" key="3">
    <source>
        <dbReference type="Google" id="ProtNLM"/>
    </source>
</evidence>
<comment type="caution">
    <text evidence="1">The sequence shown here is derived from an EMBL/GenBank/DDBJ whole genome shotgun (WGS) entry which is preliminary data.</text>
</comment>
<sequence length="678" mass="77039">MTCCSLLDGKNSTRTLTTTVTVRRQFVLKLSSAPSYPPSVSSPYSGRNDSTSPFCQLQVHSDLTFLSHIKEVTLALFSIITSLPSELETRPEAVPNASAASPVDEEHTPKPHPLFELPELLRIIIENLGREDQVRCALMNQSWSEVALDVIWVEIDDLRLLLNALSPLKKKSQKKYEFNPQPNTKSWSRFETKYCSRVRILRHNGSNNYEISSLLNVVLRIRPLRPLLPNLQVIQWNGTEKGFDDILIFMHEGVRKCTIIDDNLQSGIRLDDLCEAIRSRMPFLTLLKIDMYPYAKYLEPLINLIKSLPHLKSLSLPAFEQTSKILPCILDLVNLKSMKFDASLVDSKNSEETIAVSDLGSYMDSWGESASFDFPSELAEIVFHCISLNAVLGFFRFRSLGNLMHLRDIYLFSTVTETPNAVRDLCKALSQTCRRMTHFKLSYDQGISNKLIEDQVNDSPDLPVLMSKDVVSFEDMQDILVCSEMIEFGLRHPYGLEITDDDIERVALAWPNLEYVQLGSYPARRVGKNFAKPSIKGYFLFVDHCPRIEEIHLCIDATIPFTPSKSYTPSPILRNLGVGLSELVDEYAFTMHISLICGPKCSLQYDPEDRFEKLKELGMKEKWAAAVKLLPLINGLKARVSATVGEKEERIRYLERELSLAKEMLENLQYGHSNDTRI</sequence>
<dbReference type="OrthoDB" id="2447803at2759"/>
<keyword evidence="2" id="KW-1185">Reference proteome</keyword>
<name>A0A8H5LRG2_9AGAR</name>
<accession>A0A8H5LRG2</accession>
<reference evidence="1 2" key="1">
    <citation type="journal article" date="2020" name="ISME J.">
        <title>Uncovering the hidden diversity of litter-decomposition mechanisms in mushroom-forming fungi.</title>
        <authorList>
            <person name="Floudas D."/>
            <person name="Bentzer J."/>
            <person name="Ahren D."/>
            <person name="Johansson T."/>
            <person name="Persson P."/>
            <person name="Tunlid A."/>
        </authorList>
    </citation>
    <scope>NUCLEOTIDE SEQUENCE [LARGE SCALE GENOMIC DNA]</scope>
    <source>
        <strain evidence="1 2">CBS 291.85</strain>
    </source>
</reference>
<evidence type="ECO:0000313" key="2">
    <source>
        <dbReference type="Proteomes" id="UP000559256"/>
    </source>
</evidence>
<proteinExistence type="predicted"/>
<dbReference type="Gene3D" id="3.80.10.10">
    <property type="entry name" value="Ribonuclease Inhibitor"/>
    <property type="match status" value="1"/>
</dbReference>
<dbReference type="InterPro" id="IPR032675">
    <property type="entry name" value="LRR_dom_sf"/>
</dbReference>
<gene>
    <name evidence="1" type="ORF">D9758_006494</name>
</gene>
<dbReference type="AlphaFoldDB" id="A0A8H5LRG2"/>
<dbReference type="EMBL" id="JAACJM010000021">
    <property type="protein sequence ID" value="KAF5366773.1"/>
    <property type="molecule type" value="Genomic_DNA"/>
</dbReference>
<protein>
    <recommendedName>
        <fullName evidence="3">F-box domain-containing protein</fullName>
    </recommendedName>
</protein>
<organism evidence="1 2">
    <name type="scientific">Tetrapyrgos nigripes</name>
    <dbReference type="NCBI Taxonomy" id="182062"/>
    <lineage>
        <taxon>Eukaryota</taxon>
        <taxon>Fungi</taxon>
        <taxon>Dikarya</taxon>
        <taxon>Basidiomycota</taxon>
        <taxon>Agaricomycotina</taxon>
        <taxon>Agaricomycetes</taxon>
        <taxon>Agaricomycetidae</taxon>
        <taxon>Agaricales</taxon>
        <taxon>Marasmiineae</taxon>
        <taxon>Marasmiaceae</taxon>
        <taxon>Tetrapyrgos</taxon>
    </lineage>
</organism>